<organism evidence="2 3">
    <name type="scientific">Sclerotinia borealis (strain F-4128)</name>
    <dbReference type="NCBI Taxonomy" id="1432307"/>
    <lineage>
        <taxon>Eukaryota</taxon>
        <taxon>Fungi</taxon>
        <taxon>Dikarya</taxon>
        <taxon>Ascomycota</taxon>
        <taxon>Pezizomycotina</taxon>
        <taxon>Leotiomycetes</taxon>
        <taxon>Helotiales</taxon>
        <taxon>Sclerotiniaceae</taxon>
        <taxon>Sclerotinia</taxon>
    </lineage>
</organism>
<feature type="compositionally biased region" description="Basic residues" evidence="1">
    <location>
        <begin position="30"/>
        <end position="42"/>
    </location>
</feature>
<proteinExistence type="predicted"/>
<evidence type="ECO:0000256" key="1">
    <source>
        <dbReference type="SAM" id="MobiDB-lite"/>
    </source>
</evidence>
<feature type="compositionally biased region" description="Polar residues" evidence="1">
    <location>
        <begin position="124"/>
        <end position="136"/>
    </location>
</feature>
<feature type="region of interest" description="Disordered" evidence="1">
    <location>
        <begin position="26"/>
        <end position="104"/>
    </location>
</feature>
<reference evidence="2 3" key="1">
    <citation type="journal article" date="2014" name="Genome Announc.">
        <title>Draft genome sequence of Sclerotinia borealis, a psychrophilic plant pathogenic fungus.</title>
        <authorList>
            <person name="Mardanov A.V."/>
            <person name="Beletsky A.V."/>
            <person name="Kadnikov V.V."/>
            <person name="Ignatov A.N."/>
            <person name="Ravin N.V."/>
        </authorList>
    </citation>
    <scope>NUCLEOTIDE SEQUENCE [LARGE SCALE GENOMIC DNA]</scope>
    <source>
        <strain evidence="3">F-4157</strain>
    </source>
</reference>
<comment type="caution">
    <text evidence="2">The sequence shown here is derived from an EMBL/GenBank/DDBJ whole genome shotgun (WGS) entry which is preliminary data.</text>
</comment>
<evidence type="ECO:0000313" key="3">
    <source>
        <dbReference type="Proteomes" id="UP000019487"/>
    </source>
</evidence>
<feature type="compositionally biased region" description="Acidic residues" evidence="1">
    <location>
        <begin position="76"/>
        <end position="85"/>
    </location>
</feature>
<evidence type="ECO:0000313" key="2">
    <source>
        <dbReference type="EMBL" id="ESZ92069.1"/>
    </source>
</evidence>
<feature type="compositionally biased region" description="Low complexity" evidence="1">
    <location>
        <begin position="137"/>
        <end position="151"/>
    </location>
</feature>
<dbReference type="Proteomes" id="UP000019487">
    <property type="component" value="Unassembled WGS sequence"/>
</dbReference>
<keyword evidence="3" id="KW-1185">Reference proteome</keyword>
<dbReference type="EMBL" id="AYSA01000427">
    <property type="protein sequence ID" value="ESZ92069.1"/>
    <property type="molecule type" value="Genomic_DNA"/>
</dbReference>
<protein>
    <submittedName>
        <fullName evidence="2">Uncharacterized protein</fullName>
    </submittedName>
</protein>
<dbReference type="OrthoDB" id="3552682at2759"/>
<gene>
    <name evidence="2" type="ORF">SBOR_7526</name>
</gene>
<accession>W9CB33</accession>
<sequence>MESPRILKTRNSNITYQIVKKCISSSTTIRPKRSKSKSKSKHKPLENIDAANKLAGNSPLPSPASSHEGLSVSNWESEDSDEELVEIPPQPQPNPDFNILDEYKDKLKDLAQTYQEIIDRNPSLEAQRTNPHPSCDSSSFSSSTSTLSSTSPKRNNRHSQEDISNANLLLLLHMIE</sequence>
<dbReference type="HOGENOM" id="CLU_130558_0_0_1"/>
<feature type="region of interest" description="Disordered" evidence="1">
    <location>
        <begin position="120"/>
        <end position="161"/>
    </location>
</feature>
<name>W9CB33_SCLBF</name>
<dbReference type="AlphaFoldDB" id="W9CB33"/>